<keyword evidence="2" id="KW-1185">Reference proteome</keyword>
<name>A0AAV6QTZ0_SOLSE</name>
<organism evidence="1 2">
    <name type="scientific">Solea senegalensis</name>
    <name type="common">Senegalese sole</name>
    <dbReference type="NCBI Taxonomy" id="28829"/>
    <lineage>
        <taxon>Eukaryota</taxon>
        <taxon>Metazoa</taxon>
        <taxon>Chordata</taxon>
        <taxon>Craniata</taxon>
        <taxon>Vertebrata</taxon>
        <taxon>Euteleostomi</taxon>
        <taxon>Actinopterygii</taxon>
        <taxon>Neopterygii</taxon>
        <taxon>Teleostei</taxon>
        <taxon>Neoteleostei</taxon>
        <taxon>Acanthomorphata</taxon>
        <taxon>Carangaria</taxon>
        <taxon>Pleuronectiformes</taxon>
        <taxon>Pleuronectoidei</taxon>
        <taxon>Soleidae</taxon>
        <taxon>Solea</taxon>
    </lineage>
</organism>
<protein>
    <submittedName>
        <fullName evidence="1">Uncharacterized protein</fullName>
    </submittedName>
</protein>
<dbReference type="Proteomes" id="UP000693946">
    <property type="component" value="Linkage Group LG3"/>
</dbReference>
<dbReference type="EMBL" id="JAGKHQ010000015">
    <property type="protein sequence ID" value="KAG7495481.1"/>
    <property type="molecule type" value="Genomic_DNA"/>
</dbReference>
<proteinExistence type="predicted"/>
<evidence type="ECO:0000313" key="1">
    <source>
        <dbReference type="EMBL" id="KAG7495481.1"/>
    </source>
</evidence>
<reference evidence="1 2" key="1">
    <citation type="journal article" date="2021" name="Sci. Rep.">
        <title>Chromosome anchoring in Senegalese sole (Solea senegalensis) reveals sex-associated markers and genome rearrangements in flatfish.</title>
        <authorList>
            <person name="Guerrero-Cozar I."/>
            <person name="Gomez-Garrido J."/>
            <person name="Berbel C."/>
            <person name="Martinez-Blanch J.F."/>
            <person name="Alioto T."/>
            <person name="Claros M.G."/>
            <person name="Gagnaire P.A."/>
            <person name="Manchado M."/>
        </authorList>
    </citation>
    <scope>NUCLEOTIDE SEQUENCE [LARGE SCALE GENOMIC DNA]</scope>
    <source>
        <strain evidence="1">Sse05_10M</strain>
    </source>
</reference>
<sequence>MLDEQLYGRLSAAACSASYVIFISHGKCAIPQLISTFTYVDVGLVVPDVATLTDFSESKADLKVFISRLDRNNLRTGTCKVYFIMTPVLHVPEFIPKCATVCDSSTGCVSVSSAGSCRLRSASLMNSNYLTDRWFMGHEIHPLPFPCLPCLCTTAPPSRINYEWLSCLKGAGRKRDSQR</sequence>
<dbReference type="AlphaFoldDB" id="A0AAV6QTZ0"/>
<accession>A0AAV6QTZ0</accession>
<gene>
    <name evidence="1" type="ORF">JOB18_000392</name>
</gene>
<evidence type="ECO:0000313" key="2">
    <source>
        <dbReference type="Proteomes" id="UP000693946"/>
    </source>
</evidence>
<comment type="caution">
    <text evidence="1">The sequence shown here is derived from an EMBL/GenBank/DDBJ whole genome shotgun (WGS) entry which is preliminary data.</text>
</comment>